<keyword evidence="3 6" id="KW-0812">Transmembrane</keyword>
<dbReference type="PANTHER" id="PTHR30086:SF20">
    <property type="entry name" value="ARGININE EXPORTER PROTEIN ARGO-RELATED"/>
    <property type="match status" value="1"/>
</dbReference>
<accession>E5Y3N3</accession>
<gene>
    <name evidence="7" type="ORF">HMPREF0179_00794</name>
</gene>
<dbReference type="GO" id="GO:0015171">
    <property type="term" value="F:amino acid transmembrane transporter activity"/>
    <property type="evidence" value="ECO:0007669"/>
    <property type="project" value="TreeGrafter"/>
</dbReference>
<dbReference type="InterPro" id="IPR001123">
    <property type="entry name" value="LeuE-type"/>
</dbReference>
<dbReference type="HOGENOM" id="CLU_079569_1_2_7"/>
<dbReference type="Proteomes" id="UP000006034">
    <property type="component" value="Unassembled WGS sequence"/>
</dbReference>
<comment type="caution">
    <text evidence="7">The sequence shown here is derived from an EMBL/GenBank/DDBJ whole genome shotgun (WGS) entry which is preliminary data.</text>
</comment>
<evidence type="ECO:0000313" key="7">
    <source>
        <dbReference type="EMBL" id="EFV45374.1"/>
    </source>
</evidence>
<sequence>MPSIAAFLSFACIMSFTPGPNNIMALSSASAYGLRKGLRFCFGVLLGVLGLMTACALFGAVLFQFLPDVEPTMRAVGAAYILWMAFGVWRSGSGNEDSRLVPVNGVVSGMLLQFVNPKGILYGITAFSSFVLPYYDSFMALAVSIGVLSAVAYAGTCFWALFGAVFRRFLQNHHTAANASMALLLVWCAASLYT</sequence>
<dbReference type="Pfam" id="PF01810">
    <property type="entry name" value="LysE"/>
    <property type="match status" value="1"/>
</dbReference>
<dbReference type="GO" id="GO:0033228">
    <property type="term" value="P:cysteine export across plasma membrane"/>
    <property type="evidence" value="ECO:0007669"/>
    <property type="project" value="TreeGrafter"/>
</dbReference>
<dbReference type="PANTHER" id="PTHR30086">
    <property type="entry name" value="ARGININE EXPORTER PROTEIN ARGO"/>
    <property type="match status" value="1"/>
</dbReference>
<keyword evidence="2" id="KW-1003">Cell membrane</keyword>
<protein>
    <recommendedName>
        <fullName evidence="9">Cysteine/O-acetylserine efflux protein</fullName>
    </recommendedName>
</protein>
<proteinExistence type="predicted"/>
<evidence type="ECO:0000256" key="3">
    <source>
        <dbReference type="ARBA" id="ARBA00022692"/>
    </source>
</evidence>
<evidence type="ECO:0000256" key="6">
    <source>
        <dbReference type="SAM" id="Phobius"/>
    </source>
</evidence>
<organism evidence="7 8">
    <name type="scientific">Bilophila wadsworthia (strain 3_1_6)</name>
    <dbReference type="NCBI Taxonomy" id="563192"/>
    <lineage>
        <taxon>Bacteria</taxon>
        <taxon>Pseudomonadati</taxon>
        <taxon>Thermodesulfobacteriota</taxon>
        <taxon>Desulfovibrionia</taxon>
        <taxon>Desulfovibrionales</taxon>
        <taxon>Desulfovibrionaceae</taxon>
        <taxon>Bilophila</taxon>
    </lineage>
</organism>
<dbReference type="eggNOG" id="COG1280">
    <property type="taxonomic scope" value="Bacteria"/>
</dbReference>
<evidence type="ECO:0000313" key="8">
    <source>
        <dbReference type="Proteomes" id="UP000006034"/>
    </source>
</evidence>
<dbReference type="GO" id="GO:0005886">
    <property type="term" value="C:plasma membrane"/>
    <property type="evidence" value="ECO:0007669"/>
    <property type="project" value="UniProtKB-SubCell"/>
</dbReference>
<feature type="transmembrane region" description="Helical" evidence="6">
    <location>
        <begin position="41"/>
        <end position="63"/>
    </location>
</feature>
<evidence type="ECO:0008006" key="9">
    <source>
        <dbReference type="Google" id="ProtNLM"/>
    </source>
</evidence>
<feature type="transmembrane region" description="Helical" evidence="6">
    <location>
        <begin position="176"/>
        <end position="193"/>
    </location>
</feature>
<evidence type="ECO:0000256" key="4">
    <source>
        <dbReference type="ARBA" id="ARBA00022989"/>
    </source>
</evidence>
<comment type="subcellular location">
    <subcellularLocation>
        <location evidence="1">Cell membrane</location>
        <topology evidence="1">Multi-pass membrane protein</topology>
    </subcellularLocation>
</comment>
<feature type="transmembrane region" description="Helical" evidence="6">
    <location>
        <begin position="138"/>
        <end position="164"/>
    </location>
</feature>
<reference evidence="7 8" key="1">
    <citation type="submission" date="2010-10" db="EMBL/GenBank/DDBJ databases">
        <authorList>
            <consortium name="The Broad Institute Genome Sequencing Platform"/>
            <person name="Ward D."/>
            <person name="Earl A."/>
            <person name="Feldgarden M."/>
            <person name="Young S.K."/>
            <person name="Gargeya S."/>
            <person name="Zeng Q."/>
            <person name="Alvarado L."/>
            <person name="Berlin A."/>
            <person name="Bochicchio J."/>
            <person name="Chapman S.B."/>
            <person name="Chen Z."/>
            <person name="Freedman E."/>
            <person name="Gellesch M."/>
            <person name="Goldberg J."/>
            <person name="Griggs A."/>
            <person name="Gujja S."/>
            <person name="Heilman E."/>
            <person name="Heiman D."/>
            <person name="Howarth C."/>
            <person name="Mehta T."/>
            <person name="Neiman D."/>
            <person name="Pearson M."/>
            <person name="Roberts A."/>
            <person name="Saif S."/>
            <person name="Shea T."/>
            <person name="Shenoy N."/>
            <person name="Sisk P."/>
            <person name="Stolte C."/>
            <person name="Sykes S."/>
            <person name="White J."/>
            <person name="Yandava C."/>
            <person name="Allen-Vercoe E."/>
            <person name="Sibley C."/>
            <person name="Ambrose C.E."/>
            <person name="Strauss J."/>
            <person name="Daigneault M."/>
            <person name="Haas B."/>
            <person name="Nusbaum C."/>
            <person name="Birren B."/>
        </authorList>
    </citation>
    <scope>NUCLEOTIDE SEQUENCE [LARGE SCALE GENOMIC DNA]</scope>
    <source>
        <strain evidence="7 8">3_1_6</strain>
    </source>
</reference>
<evidence type="ECO:0000256" key="2">
    <source>
        <dbReference type="ARBA" id="ARBA00022475"/>
    </source>
</evidence>
<evidence type="ECO:0000256" key="5">
    <source>
        <dbReference type="ARBA" id="ARBA00023136"/>
    </source>
</evidence>
<dbReference type="RefSeq" id="WP_005025241.1">
    <property type="nucleotide sequence ID" value="NZ_KE150238.1"/>
</dbReference>
<dbReference type="GeneID" id="78085931"/>
<reference evidence="7 8" key="2">
    <citation type="submission" date="2013-04" db="EMBL/GenBank/DDBJ databases">
        <title>The Genome Sequence of Bilophila wadsworthia 3_1_6.</title>
        <authorList>
            <consortium name="The Broad Institute Genomics Platform"/>
            <person name="Earl A."/>
            <person name="Ward D."/>
            <person name="Feldgarden M."/>
            <person name="Gevers D."/>
            <person name="Sibley C."/>
            <person name="Strauss J."/>
            <person name="Allen-Vercoe E."/>
            <person name="Walker B."/>
            <person name="Young S."/>
            <person name="Zeng Q."/>
            <person name="Gargeya S."/>
            <person name="Fitzgerald M."/>
            <person name="Haas B."/>
            <person name="Abouelleil A."/>
            <person name="Allen A.W."/>
            <person name="Alvarado L."/>
            <person name="Arachchi H.M."/>
            <person name="Berlin A.M."/>
            <person name="Chapman S.B."/>
            <person name="Gainer-Dewar J."/>
            <person name="Goldberg J."/>
            <person name="Griggs A."/>
            <person name="Gujja S."/>
            <person name="Hansen M."/>
            <person name="Howarth C."/>
            <person name="Imamovic A."/>
            <person name="Ireland A."/>
            <person name="Larimer J."/>
            <person name="McCowan C."/>
            <person name="Murphy C."/>
            <person name="Pearson M."/>
            <person name="Poon T.W."/>
            <person name="Priest M."/>
            <person name="Roberts A."/>
            <person name="Saif S."/>
            <person name="Shea T."/>
            <person name="Sisk P."/>
            <person name="Sykes S."/>
            <person name="Wortman J."/>
            <person name="Nusbaum C."/>
            <person name="Birren B."/>
        </authorList>
    </citation>
    <scope>NUCLEOTIDE SEQUENCE [LARGE SCALE GENOMIC DNA]</scope>
    <source>
        <strain evidence="7 8">3_1_6</strain>
    </source>
</reference>
<name>E5Y3N3_BILW3</name>
<dbReference type="AlphaFoldDB" id="E5Y3N3"/>
<evidence type="ECO:0000256" key="1">
    <source>
        <dbReference type="ARBA" id="ARBA00004651"/>
    </source>
</evidence>
<dbReference type="EMBL" id="ADCP02000001">
    <property type="protein sequence ID" value="EFV45374.1"/>
    <property type="molecule type" value="Genomic_DNA"/>
</dbReference>
<dbReference type="OrthoDB" id="9804822at2"/>
<keyword evidence="8" id="KW-1185">Reference proteome</keyword>
<keyword evidence="5 6" id="KW-0472">Membrane</keyword>
<keyword evidence="4 6" id="KW-1133">Transmembrane helix</keyword>
<feature type="transmembrane region" description="Helical" evidence="6">
    <location>
        <begin position="75"/>
        <end position="92"/>
    </location>
</feature>
<dbReference type="STRING" id="563192.HMPREF0179_00794"/>